<feature type="domain" description="HTH tetR-type" evidence="3">
    <location>
        <begin position="12"/>
        <end position="72"/>
    </location>
</feature>
<sequence length="191" mass="21191">MMARPRKDESIPSGDARMVTAFWKQLAKGSYKSITVASIVREAGLNRATFYYYFDSIDDLARRAVATSIPVNLIDLVEGFLTGAHASLQLDSATRESIARLSLVAGDASANVLIMQFKQVLQEIWIRRFHVDVSRSDVQAIITFMASGVSGILGAWIRKPIDEKFDAYLQSISQVFSKSVLEFVATYKSAE</sequence>
<dbReference type="InterPro" id="IPR009057">
    <property type="entry name" value="Homeodomain-like_sf"/>
</dbReference>
<name>A0ABU1T1H6_9ACTO</name>
<evidence type="ECO:0000313" key="4">
    <source>
        <dbReference type="EMBL" id="MDR6938701.1"/>
    </source>
</evidence>
<dbReference type="EMBL" id="JAVDUJ010000001">
    <property type="protein sequence ID" value="MDR6938701.1"/>
    <property type="molecule type" value="Genomic_DNA"/>
</dbReference>
<evidence type="ECO:0000313" key="5">
    <source>
        <dbReference type="Proteomes" id="UP001266099"/>
    </source>
</evidence>
<dbReference type="Proteomes" id="UP001266099">
    <property type="component" value="Unassembled WGS sequence"/>
</dbReference>
<keyword evidence="5" id="KW-1185">Reference proteome</keyword>
<reference evidence="4 5" key="1">
    <citation type="submission" date="2023-07" db="EMBL/GenBank/DDBJ databases">
        <title>Sequencing the genomes of 1000 actinobacteria strains.</title>
        <authorList>
            <person name="Klenk H.-P."/>
        </authorList>
    </citation>
    <scope>NUCLEOTIDE SEQUENCE [LARGE SCALE GENOMIC DNA]</scope>
    <source>
        <strain evidence="4 5">DSM 15539</strain>
    </source>
</reference>
<dbReference type="SUPFAM" id="SSF46689">
    <property type="entry name" value="Homeodomain-like"/>
    <property type="match status" value="1"/>
</dbReference>
<proteinExistence type="predicted"/>
<dbReference type="Pfam" id="PF00440">
    <property type="entry name" value="TetR_N"/>
    <property type="match status" value="1"/>
</dbReference>
<evidence type="ECO:0000256" key="2">
    <source>
        <dbReference type="PROSITE-ProRule" id="PRU00335"/>
    </source>
</evidence>
<feature type="DNA-binding region" description="H-T-H motif" evidence="2">
    <location>
        <begin position="35"/>
        <end position="54"/>
    </location>
</feature>
<comment type="caution">
    <text evidence="4">The sequence shown here is derived from an EMBL/GenBank/DDBJ whole genome shotgun (WGS) entry which is preliminary data.</text>
</comment>
<gene>
    <name evidence="4" type="ORF">J2S36_000244</name>
</gene>
<protein>
    <submittedName>
        <fullName evidence="4">AcrR family transcriptional regulator</fullName>
    </submittedName>
</protein>
<evidence type="ECO:0000259" key="3">
    <source>
        <dbReference type="PROSITE" id="PS50977"/>
    </source>
</evidence>
<evidence type="ECO:0000256" key="1">
    <source>
        <dbReference type="ARBA" id="ARBA00023125"/>
    </source>
</evidence>
<dbReference type="InterPro" id="IPR001647">
    <property type="entry name" value="HTH_TetR"/>
</dbReference>
<dbReference type="RefSeq" id="WP_309954722.1">
    <property type="nucleotide sequence ID" value="NZ_JAVDUJ010000001.1"/>
</dbReference>
<accession>A0ABU1T1H6</accession>
<dbReference type="PROSITE" id="PS50977">
    <property type="entry name" value="HTH_TETR_2"/>
    <property type="match status" value="1"/>
</dbReference>
<organism evidence="4 5">
    <name type="scientific">Arcanobacterium hippocoleae</name>
    <dbReference type="NCBI Taxonomy" id="149017"/>
    <lineage>
        <taxon>Bacteria</taxon>
        <taxon>Bacillati</taxon>
        <taxon>Actinomycetota</taxon>
        <taxon>Actinomycetes</taxon>
        <taxon>Actinomycetales</taxon>
        <taxon>Actinomycetaceae</taxon>
        <taxon>Arcanobacterium</taxon>
    </lineage>
</organism>
<dbReference type="Gene3D" id="1.10.357.10">
    <property type="entry name" value="Tetracycline Repressor, domain 2"/>
    <property type="match status" value="1"/>
</dbReference>
<keyword evidence="1 2" id="KW-0238">DNA-binding</keyword>